<gene>
    <name evidence="1" type="ORF">B0T17DRAFT_603345</name>
</gene>
<evidence type="ECO:0000313" key="1">
    <source>
        <dbReference type="EMBL" id="KAK0609900.1"/>
    </source>
</evidence>
<protein>
    <submittedName>
        <fullName evidence="1">Uncharacterized protein</fullName>
    </submittedName>
</protein>
<reference evidence="1" key="1">
    <citation type="submission" date="2023-06" db="EMBL/GenBank/DDBJ databases">
        <title>Genome-scale phylogeny and comparative genomics of the fungal order Sordariales.</title>
        <authorList>
            <consortium name="Lawrence Berkeley National Laboratory"/>
            <person name="Hensen N."/>
            <person name="Bonometti L."/>
            <person name="Westerberg I."/>
            <person name="Brannstrom I.O."/>
            <person name="Guillou S."/>
            <person name="Cros-Aarteil S."/>
            <person name="Calhoun S."/>
            <person name="Haridas S."/>
            <person name="Kuo A."/>
            <person name="Mondo S."/>
            <person name="Pangilinan J."/>
            <person name="Riley R."/>
            <person name="LaButti K."/>
            <person name="Andreopoulos B."/>
            <person name="Lipzen A."/>
            <person name="Chen C."/>
            <person name="Yanf M."/>
            <person name="Daum C."/>
            <person name="Ng V."/>
            <person name="Clum A."/>
            <person name="Steindorff A."/>
            <person name="Ohm R."/>
            <person name="Martin F."/>
            <person name="Silar P."/>
            <person name="Natvig D."/>
            <person name="Lalanne C."/>
            <person name="Gautier V."/>
            <person name="Ament-velasquez S.L."/>
            <person name="Kruys A."/>
            <person name="Hutchinson M.I."/>
            <person name="Powell A.J."/>
            <person name="Barry K."/>
            <person name="Miller A.N."/>
            <person name="Grigoriev I.V."/>
            <person name="Debuchy R."/>
            <person name="Gladieux P."/>
            <person name="Thoren M.H."/>
            <person name="Johannesson H."/>
        </authorList>
    </citation>
    <scope>NUCLEOTIDE SEQUENCE</scope>
    <source>
        <strain evidence="1">SMH3391-2</strain>
    </source>
</reference>
<sequence>MVKKGIKARLENMTDHIAVNHAQPSSSAVGKLVHKRAAVHSLEGSAQQDAQGERLRQARVDKAKEDVESFREEYVAMKRSNKFCKIAKKSEEEEKVEKIFGYQKLWRAAWLSRLGRTPISHVVSRFKVGKSANVDVTLIDVPRISSVGPNRTTAGDGKIRPVALKWLPPPVVSTCTFPGDLRLIIGEPSRDFVVWSRSLTHIAPIFNVLPRCISSLRLAPNGQIPSIRLPDVNGDAMGMVLDLLLHKTSTYRHRAIPAIKKCRRDIVAILTESVDKAIDSLRKSDDTKPICIGRQDQSLL</sequence>
<dbReference type="EMBL" id="JAULSR010000011">
    <property type="protein sequence ID" value="KAK0609900.1"/>
    <property type="molecule type" value="Genomic_DNA"/>
</dbReference>
<dbReference type="AlphaFoldDB" id="A0AA39U2Y9"/>
<accession>A0AA39U2Y9</accession>
<keyword evidence="2" id="KW-1185">Reference proteome</keyword>
<name>A0AA39U2Y9_9PEZI</name>
<organism evidence="1 2">
    <name type="scientific">Bombardia bombarda</name>
    <dbReference type="NCBI Taxonomy" id="252184"/>
    <lineage>
        <taxon>Eukaryota</taxon>
        <taxon>Fungi</taxon>
        <taxon>Dikarya</taxon>
        <taxon>Ascomycota</taxon>
        <taxon>Pezizomycotina</taxon>
        <taxon>Sordariomycetes</taxon>
        <taxon>Sordariomycetidae</taxon>
        <taxon>Sordariales</taxon>
        <taxon>Lasiosphaeriaceae</taxon>
        <taxon>Bombardia</taxon>
    </lineage>
</organism>
<evidence type="ECO:0000313" key="2">
    <source>
        <dbReference type="Proteomes" id="UP001174934"/>
    </source>
</evidence>
<dbReference type="Proteomes" id="UP001174934">
    <property type="component" value="Unassembled WGS sequence"/>
</dbReference>
<comment type="caution">
    <text evidence="1">The sequence shown here is derived from an EMBL/GenBank/DDBJ whole genome shotgun (WGS) entry which is preliminary data.</text>
</comment>
<proteinExistence type="predicted"/>